<evidence type="ECO:0000256" key="4">
    <source>
        <dbReference type="ARBA" id="ARBA00025765"/>
    </source>
</evidence>
<dbReference type="InterPro" id="IPR035913">
    <property type="entry name" value="RPB5-like_sf"/>
</dbReference>
<evidence type="ECO:0008006" key="9">
    <source>
        <dbReference type="Google" id="ProtNLM"/>
    </source>
</evidence>
<dbReference type="GO" id="GO:0006362">
    <property type="term" value="P:transcription elongation by RNA polymerase I"/>
    <property type="evidence" value="ECO:0007669"/>
    <property type="project" value="TreeGrafter"/>
</dbReference>
<dbReference type="PIRSF" id="PIRSF000747">
    <property type="entry name" value="RPB5"/>
    <property type="match status" value="1"/>
</dbReference>
<dbReference type="Pfam" id="PF01191">
    <property type="entry name" value="RNA_pol_Rpb5_C"/>
    <property type="match status" value="1"/>
</dbReference>
<dbReference type="PANTHER" id="PTHR10535:SF0">
    <property type="entry name" value="DNA-DIRECTED RNA POLYMERASES I, II, AND III SUBUNIT RPABC1"/>
    <property type="match status" value="1"/>
</dbReference>
<evidence type="ECO:0000259" key="5">
    <source>
        <dbReference type="Pfam" id="PF01191"/>
    </source>
</evidence>
<dbReference type="AlphaFoldDB" id="A0A834LUE2"/>
<gene>
    <name evidence="7" type="ORF">RHSIM_Rhsim01G0112000</name>
</gene>
<dbReference type="Gene3D" id="3.40.1340.10">
    <property type="entry name" value="RNA polymerase, Rpb5, N-terminal domain"/>
    <property type="match status" value="1"/>
</dbReference>
<evidence type="ECO:0000256" key="1">
    <source>
        <dbReference type="ARBA" id="ARBA00004123"/>
    </source>
</evidence>
<dbReference type="InterPro" id="IPR000783">
    <property type="entry name" value="RNA_pol_subH/Rpb5_C"/>
</dbReference>
<sequence>MSVTTDEEIAKLEITTKLFRIRRTTLQMLKDRGYEVDEKEMKMTKQEFIDKFGMSPKREELIISTQIGDESDDPSDRIFVIFPEVSKKVGCSVLKTCVTKMGTEKVSRAILVLQHGLTPQAKAVISEVAKKYRIETFQDSELLVNINEHELVPKHEVLTSKEENELLEKYKVKRAQLPRMLVTDPIARYFGLKMGQIVKITRKSETAGTYITYRCVF</sequence>
<keyword evidence="3" id="KW-0539">Nucleus</keyword>
<dbReference type="FunFam" id="3.90.940.20:FF:000001">
    <property type="entry name" value="DNA-directed RNA polymerases I, II, and III subunit RPABC1"/>
    <property type="match status" value="1"/>
</dbReference>
<dbReference type="Proteomes" id="UP000626092">
    <property type="component" value="Unassembled WGS sequence"/>
</dbReference>
<evidence type="ECO:0000259" key="6">
    <source>
        <dbReference type="Pfam" id="PF03871"/>
    </source>
</evidence>
<dbReference type="GO" id="GO:0005665">
    <property type="term" value="C:RNA polymerase II, core complex"/>
    <property type="evidence" value="ECO:0007669"/>
    <property type="project" value="TreeGrafter"/>
</dbReference>
<reference evidence="7" key="1">
    <citation type="submission" date="2019-11" db="EMBL/GenBank/DDBJ databases">
        <authorList>
            <person name="Liu Y."/>
            <person name="Hou J."/>
            <person name="Li T.-Q."/>
            <person name="Guan C.-H."/>
            <person name="Wu X."/>
            <person name="Wu H.-Z."/>
            <person name="Ling F."/>
            <person name="Zhang R."/>
            <person name="Shi X.-G."/>
            <person name="Ren J.-P."/>
            <person name="Chen E.-F."/>
            <person name="Sun J.-M."/>
        </authorList>
    </citation>
    <scope>NUCLEOTIDE SEQUENCE</scope>
    <source>
        <strain evidence="7">Adult_tree_wgs_1</strain>
        <tissue evidence="7">Leaves</tissue>
    </source>
</reference>
<dbReference type="OrthoDB" id="248779at2759"/>
<dbReference type="InterPro" id="IPR036710">
    <property type="entry name" value="RNA_pol_Rpb5_N_sf"/>
</dbReference>
<dbReference type="PANTHER" id="PTHR10535">
    <property type="entry name" value="DNA-DIRECTED RNA POLYMERASES I, II, AND III SUBUNIT RPABC1"/>
    <property type="match status" value="1"/>
</dbReference>
<dbReference type="GO" id="GO:0006366">
    <property type="term" value="P:transcription by RNA polymerase II"/>
    <property type="evidence" value="ECO:0007669"/>
    <property type="project" value="TreeGrafter"/>
</dbReference>
<dbReference type="GO" id="GO:0042797">
    <property type="term" value="P:tRNA transcription by RNA polymerase III"/>
    <property type="evidence" value="ECO:0007669"/>
    <property type="project" value="TreeGrafter"/>
</dbReference>
<dbReference type="Pfam" id="PF03871">
    <property type="entry name" value="RNA_pol_Rpb5_N"/>
    <property type="match status" value="1"/>
</dbReference>
<protein>
    <recommendedName>
        <fullName evidence="9">DNA-directed RNA polymerases I, II, and III subunit RPABC1</fullName>
    </recommendedName>
</protein>
<dbReference type="SUPFAM" id="SSF53036">
    <property type="entry name" value="Eukaryotic RPB5 N-terminal domain"/>
    <property type="match status" value="1"/>
</dbReference>
<dbReference type="SUPFAM" id="SSF55287">
    <property type="entry name" value="RPB5-like RNA polymerase subunit"/>
    <property type="match status" value="1"/>
</dbReference>
<evidence type="ECO:0000256" key="2">
    <source>
        <dbReference type="ARBA" id="ARBA00023163"/>
    </source>
</evidence>
<proteinExistence type="inferred from homology"/>
<evidence type="ECO:0000313" key="8">
    <source>
        <dbReference type="Proteomes" id="UP000626092"/>
    </source>
</evidence>
<accession>A0A834LUE2</accession>
<dbReference type="GO" id="GO:0003899">
    <property type="term" value="F:DNA-directed RNA polymerase activity"/>
    <property type="evidence" value="ECO:0007669"/>
    <property type="project" value="InterPro"/>
</dbReference>
<dbReference type="GO" id="GO:0003677">
    <property type="term" value="F:DNA binding"/>
    <property type="evidence" value="ECO:0007669"/>
    <property type="project" value="InterPro"/>
</dbReference>
<dbReference type="Gene3D" id="3.90.940.20">
    <property type="entry name" value="RPB5-like RNA polymerase subunit"/>
    <property type="match status" value="1"/>
</dbReference>
<name>A0A834LUE2_RHOSS</name>
<dbReference type="InterPro" id="IPR005571">
    <property type="entry name" value="RNA_pol_Rpb5_N"/>
</dbReference>
<organism evidence="7 8">
    <name type="scientific">Rhododendron simsii</name>
    <name type="common">Sims's rhododendron</name>
    <dbReference type="NCBI Taxonomy" id="118357"/>
    <lineage>
        <taxon>Eukaryota</taxon>
        <taxon>Viridiplantae</taxon>
        <taxon>Streptophyta</taxon>
        <taxon>Embryophyta</taxon>
        <taxon>Tracheophyta</taxon>
        <taxon>Spermatophyta</taxon>
        <taxon>Magnoliopsida</taxon>
        <taxon>eudicotyledons</taxon>
        <taxon>Gunneridae</taxon>
        <taxon>Pentapetalae</taxon>
        <taxon>asterids</taxon>
        <taxon>Ericales</taxon>
        <taxon>Ericaceae</taxon>
        <taxon>Ericoideae</taxon>
        <taxon>Rhodoreae</taxon>
        <taxon>Rhododendron</taxon>
    </lineage>
</organism>
<dbReference type="FunFam" id="3.40.1340.10:FF:000001">
    <property type="entry name" value="DNA-directed RNA polymerases I, II, and III subunit RPABC1"/>
    <property type="match status" value="1"/>
</dbReference>
<dbReference type="GO" id="GO:0005736">
    <property type="term" value="C:RNA polymerase I complex"/>
    <property type="evidence" value="ECO:0007669"/>
    <property type="project" value="TreeGrafter"/>
</dbReference>
<dbReference type="InterPro" id="IPR014381">
    <property type="entry name" value="Arch_Rpo5/euc_Rpb5"/>
</dbReference>
<feature type="domain" description="RNA polymerase subunit H/Rpb5 C-terminal" evidence="5">
    <location>
        <begin position="144"/>
        <end position="216"/>
    </location>
</feature>
<dbReference type="NCBIfam" id="NF007129">
    <property type="entry name" value="PRK09570.1"/>
    <property type="match status" value="1"/>
</dbReference>
<evidence type="ECO:0000313" key="7">
    <source>
        <dbReference type="EMBL" id="KAF7152740.1"/>
    </source>
</evidence>
<comment type="subcellular location">
    <subcellularLocation>
        <location evidence="1">Nucleus</location>
    </subcellularLocation>
</comment>
<evidence type="ECO:0000256" key="3">
    <source>
        <dbReference type="ARBA" id="ARBA00023242"/>
    </source>
</evidence>
<comment type="caution">
    <text evidence="7">The sequence shown here is derived from an EMBL/GenBank/DDBJ whole genome shotgun (WGS) entry which is preliminary data.</text>
</comment>
<feature type="domain" description="RNA polymerase Rpb5 N-terminal" evidence="6">
    <location>
        <begin position="15"/>
        <end position="101"/>
    </location>
</feature>
<keyword evidence="8" id="KW-1185">Reference proteome</keyword>
<dbReference type="EMBL" id="WJXA01000001">
    <property type="protein sequence ID" value="KAF7152740.1"/>
    <property type="molecule type" value="Genomic_DNA"/>
</dbReference>
<dbReference type="HAMAP" id="MF_00025">
    <property type="entry name" value="RNApol_Rpo5_RPB5"/>
    <property type="match status" value="1"/>
</dbReference>
<dbReference type="GO" id="GO:0005666">
    <property type="term" value="C:RNA polymerase III complex"/>
    <property type="evidence" value="ECO:0007669"/>
    <property type="project" value="TreeGrafter"/>
</dbReference>
<comment type="similarity">
    <text evidence="4">Belongs to the archaeal Rpo5/eukaryotic RPB5 RNA polymerase subunit family.</text>
</comment>
<keyword evidence="2" id="KW-0804">Transcription</keyword>